<comment type="pathway">
    <text evidence="2 7">Secondary metabolite metabolism; methylglyoxal degradation; (R)-lactate from methylglyoxal: step 2/2.</text>
</comment>
<evidence type="ECO:0000256" key="5">
    <source>
        <dbReference type="ARBA" id="ARBA00022801"/>
    </source>
</evidence>
<dbReference type="EMBL" id="QICN01000001">
    <property type="protein sequence ID" value="PXV71539.1"/>
    <property type="molecule type" value="Genomic_DNA"/>
</dbReference>
<name>A0A318EFG7_9GAMM</name>
<comment type="catalytic activity">
    <reaction evidence="1 7">
        <text>an S-(2-hydroxyacyl)glutathione + H2O = a 2-hydroxy carboxylate + glutathione + H(+)</text>
        <dbReference type="Rhea" id="RHEA:21864"/>
        <dbReference type="ChEBI" id="CHEBI:15377"/>
        <dbReference type="ChEBI" id="CHEBI:15378"/>
        <dbReference type="ChEBI" id="CHEBI:57925"/>
        <dbReference type="ChEBI" id="CHEBI:58896"/>
        <dbReference type="ChEBI" id="CHEBI:71261"/>
        <dbReference type="EC" id="3.1.2.6"/>
    </reaction>
</comment>
<dbReference type="UniPathway" id="UPA00619">
    <property type="reaction ID" value="UER00676"/>
</dbReference>
<keyword evidence="5 7" id="KW-0378">Hydrolase</keyword>
<accession>A0A318EFG7</accession>
<comment type="subunit">
    <text evidence="7">Monomer.</text>
</comment>
<feature type="binding site" evidence="7">
    <location>
        <position position="114"/>
    </location>
    <ligand>
        <name>Zn(2+)</name>
        <dbReference type="ChEBI" id="CHEBI:29105"/>
        <label>1</label>
    </ligand>
</feature>
<feature type="binding site" evidence="7">
    <location>
        <position position="56"/>
    </location>
    <ligand>
        <name>Zn(2+)</name>
        <dbReference type="ChEBI" id="CHEBI:29105"/>
        <label>1</label>
    </ligand>
</feature>
<reference evidence="9 10" key="1">
    <citation type="submission" date="2018-04" db="EMBL/GenBank/DDBJ databases">
        <title>Genomic Encyclopedia of Type Strains, Phase IV (KMG-IV): sequencing the most valuable type-strain genomes for metagenomic binning, comparative biology and taxonomic classification.</title>
        <authorList>
            <person name="Goeker M."/>
        </authorList>
    </citation>
    <scope>NUCLEOTIDE SEQUENCE [LARGE SCALE GENOMIC DNA]</scope>
    <source>
        <strain evidence="9 10">DSM 104150</strain>
    </source>
</reference>
<dbReference type="InterPro" id="IPR001279">
    <property type="entry name" value="Metallo-B-lactamas"/>
</dbReference>
<feature type="domain" description="Metallo-beta-lactamase" evidence="8">
    <location>
        <begin position="16"/>
        <end position="171"/>
    </location>
</feature>
<evidence type="ECO:0000256" key="6">
    <source>
        <dbReference type="ARBA" id="ARBA00022833"/>
    </source>
</evidence>
<dbReference type="InterPro" id="IPR017782">
    <property type="entry name" value="Hydroxyacylglutathione_Hdrlase"/>
</dbReference>
<feature type="binding site" evidence="7">
    <location>
        <position position="58"/>
    </location>
    <ligand>
        <name>Zn(2+)</name>
        <dbReference type="ChEBI" id="CHEBI:29105"/>
        <label>1</label>
    </ligand>
</feature>
<evidence type="ECO:0000256" key="1">
    <source>
        <dbReference type="ARBA" id="ARBA00001623"/>
    </source>
</evidence>
<dbReference type="NCBIfam" id="TIGR03413">
    <property type="entry name" value="GSH_gloB"/>
    <property type="match status" value="1"/>
</dbReference>
<dbReference type="Proteomes" id="UP000248330">
    <property type="component" value="Unassembled WGS sequence"/>
</dbReference>
<dbReference type="CDD" id="cd07723">
    <property type="entry name" value="hydroxyacylglutathione_hydrolase_MBL-fold"/>
    <property type="match status" value="1"/>
</dbReference>
<dbReference type="HAMAP" id="MF_01374">
    <property type="entry name" value="Glyoxalase_2"/>
    <property type="match status" value="1"/>
</dbReference>
<evidence type="ECO:0000313" key="10">
    <source>
        <dbReference type="Proteomes" id="UP000248330"/>
    </source>
</evidence>
<evidence type="ECO:0000256" key="2">
    <source>
        <dbReference type="ARBA" id="ARBA00004963"/>
    </source>
</evidence>
<feature type="binding site" evidence="7">
    <location>
        <position position="133"/>
    </location>
    <ligand>
        <name>Zn(2+)</name>
        <dbReference type="ChEBI" id="CHEBI:29105"/>
        <label>2</label>
    </ligand>
</feature>
<dbReference type="Pfam" id="PF16123">
    <property type="entry name" value="HAGH_C"/>
    <property type="match status" value="1"/>
</dbReference>
<dbReference type="GO" id="GO:0019243">
    <property type="term" value="P:methylglyoxal catabolic process to D-lactate via S-lactoyl-glutathione"/>
    <property type="evidence" value="ECO:0007669"/>
    <property type="project" value="UniProtKB-UniRule"/>
</dbReference>
<feature type="binding site" evidence="7">
    <location>
        <position position="60"/>
    </location>
    <ligand>
        <name>Zn(2+)</name>
        <dbReference type="ChEBI" id="CHEBI:29105"/>
        <label>2</label>
    </ligand>
</feature>
<keyword evidence="4 7" id="KW-0479">Metal-binding</keyword>
<evidence type="ECO:0000313" key="9">
    <source>
        <dbReference type="EMBL" id="PXV71539.1"/>
    </source>
</evidence>
<dbReference type="GO" id="GO:0004416">
    <property type="term" value="F:hydroxyacylglutathione hydrolase activity"/>
    <property type="evidence" value="ECO:0007669"/>
    <property type="project" value="UniProtKB-UniRule"/>
</dbReference>
<dbReference type="SUPFAM" id="SSF56281">
    <property type="entry name" value="Metallo-hydrolase/oxidoreductase"/>
    <property type="match status" value="1"/>
</dbReference>
<dbReference type="InterPro" id="IPR032282">
    <property type="entry name" value="HAGH_C"/>
</dbReference>
<comment type="cofactor">
    <cofactor evidence="7">
        <name>Zn(2+)</name>
        <dbReference type="ChEBI" id="CHEBI:29105"/>
    </cofactor>
    <text evidence="7">Binds 2 Zn(2+) ions per subunit.</text>
</comment>
<dbReference type="Pfam" id="PF00753">
    <property type="entry name" value="Lactamase_B"/>
    <property type="match status" value="1"/>
</dbReference>
<feature type="binding site" evidence="7">
    <location>
        <position position="133"/>
    </location>
    <ligand>
        <name>Zn(2+)</name>
        <dbReference type="ChEBI" id="CHEBI:29105"/>
        <label>1</label>
    </ligand>
</feature>
<dbReference type="PIRSF" id="PIRSF005457">
    <property type="entry name" value="Glx"/>
    <property type="match status" value="1"/>
</dbReference>
<dbReference type="InterPro" id="IPR035680">
    <property type="entry name" value="Clx_II_MBL"/>
</dbReference>
<evidence type="ECO:0000256" key="7">
    <source>
        <dbReference type="HAMAP-Rule" id="MF_01374"/>
    </source>
</evidence>
<dbReference type="PANTHER" id="PTHR43705:SF1">
    <property type="entry name" value="HYDROXYACYLGLUTATHIONE HYDROLASE GLOB"/>
    <property type="match status" value="1"/>
</dbReference>
<comment type="similarity">
    <text evidence="3 7">Belongs to the metallo-beta-lactamase superfamily. Glyoxalase II family.</text>
</comment>
<dbReference type="SMART" id="SM00849">
    <property type="entry name" value="Lactamase_B"/>
    <property type="match status" value="1"/>
</dbReference>
<feature type="binding site" evidence="7">
    <location>
        <position position="171"/>
    </location>
    <ligand>
        <name>Zn(2+)</name>
        <dbReference type="ChEBI" id="CHEBI:29105"/>
        <label>2</label>
    </ligand>
</feature>
<evidence type="ECO:0000259" key="8">
    <source>
        <dbReference type="SMART" id="SM00849"/>
    </source>
</evidence>
<keyword evidence="6 7" id="KW-0862">Zinc</keyword>
<gene>
    <name evidence="7" type="primary">gloB</name>
    <name evidence="9" type="ORF">C8D93_101591</name>
</gene>
<keyword evidence="10" id="KW-1185">Reference proteome</keyword>
<dbReference type="InterPro" id="IPR050110">
    <property type="entry name" value="Glyoxalase_II_hydrolase"/>
</dbReference>
<comment type="function">
    <text evidence="7">Thiolesterase that catalyzes the hydrolysis of S-D-lactoyl-glutathione to form glutathione and D-lactic acid.</text>
</comment>
<dbReference type="EC" id="3.1.2.6" evidence="7"/>
<comment type="caution">
    <text evidence="9">The sequence shown here is derived from an EMBL/GenBank/DDBJ whole genome shotgun (WGS) entry which is preliminary data.</text>
</comment>
<proteinExistence type="inferred from homology"/>
<dbReference type="AlphaFoldDB" id="A0A318EFG7"/>
<evidence type="ECO:0000256" key="4">
    <source>
        <dbReference type="ARBA" id="ARBA00022723"/>
    </source>
</evidence>
<feature type="binding site" evidence="7">
    <location>
        <position position="61"/>
    </location>
    <ligand>
        <name>Zn(2+)</name>
        <dbReference type="ChEBI" id="CHEBI:29105"/>
        <label>2</label>
    </ligand>
</feature>
<organism evidence="9 10">
    <name type="scientific">Sinimarinibacterium flocculans</name>
    <dbReference type="NCBI Taxonomy" id="985250"/>
    <lineage>
        <taxon>Bacteria</taxon>
        <taxon>Pseudomonadati</taxon>
        <taxon>Pseudomonadota</taxon>
        <taxon>Gammaproteobacteria</taxon>
        <taxon>Nevskiales</taxon>
        <taxon>Nevskiaceae</taxon>
        <taxon>Sinimarinibacterium</taxon>
    </lineage>
</organism>
<protein>
    <recommendedName>
        <fullName evidence="7">Hydroxyacylglutathione hydrolase</fullName>
        <ecNumber evidence="7">3.1.2.6</ecNumber>
    </recommendedName>
    <alternativeName>
        <fullName evidence="7">Glyoxalase II</fullName>
        <shortName evidence="7">Glx II</shortName>
    </alternativeName>
</protein>
<sequence>MLTPMHLHAIPAFVDNYLWTLVDGERAVVVDPGDAAPVQAFLEHEGLRLEAILVTHHHPDHVGGISALLERWPVPVYGPQAELPRIPQLTQTLADGDTVEVLNTQFSVIAVPGHTLGHIAYHAVARGFLLCGDTLFSAGCGRLFEGTPEQMHASLQRLAALPDDTLVYCTHEYTLSNLAFAAAVEPHNGDIQAHLQHVRALRDAGRPSLPTTLRLERTINPFLRAGVPQIRAAADEKAGTALGSEAEVFGVLRRWKDGFRAA</sequence>
<dbReference type="PANTHER" id="PTHR43705">
    <property type="entry name" value="HYDROXYACYLGLUTATHIONE HYDROLASE"/>
    <property type="match status" value="1"/>
</dbReference>
<dbReference type="Gene3D" id="3.60.15.10">
    <property type="entry name" value="Ribonuclease Z/Hydroxyacylglutathione hydrolase-like"/>
    <property type="match status" value="1"/>
</dbReference>
<dbReference type="GO" id="GO:0046872">
    <property type="term" value="F:metal ion binding"/>
    <property type="evidence" value="ECO:0007669"/>
    <property type="project" value="UniProtKB-KW"/>
</dbReference>
<evidence type="ECO:0000256" key="3">
    <source>
        <dbReference type="ARBA" id="ARBA00006759"/>
    </source>
</evidence>
<dbReference type="InterPro" id="IPR036866">
    <property type="entry name" value="RibonucZ/Hydroxyglut_hydro"/>
</dbReference>